<reference evidence="2" key="1">
    <citation type="journal article" date="2013" name="Environ. Microbiol.">
        <title>Microbiota from the distal guts of lean and obese adolescents exhibit partial functional redundancy besides clear differences in community structure.</title>
        <authorList>
            <person name="Ferrer M."/>
            <person name="Ruiz A."/>
            <person name="Lanza F."/>
            <person name="Haange S.B."/>
            <person name="Oberbach A."/>
            <person name="Till H."/>
            <person name="Bargiela R."/>
            <person name="Campoy C."/>
            <person name="Segura M.T."/>
            <person name="Richter M."/>
            <person name="von Bergen M."/>
            <person name="Seifert J."/>
            <person name="Suarez A."/>
        </authorList>
    </citation>
    <scope>NUCLEOTIDE SEQUENCE</scope>
</reference>
<dbReference type="InterPro" id="IPR045739">
    <property type="entry name" value="ACT_dom_pair"/>
</dbReference>
<organism evidence="2">
    <name type="scientific">human gut metagenome</name>
    <dbReference type="NCBI Taxonomy" id="408170"/>
    <lineage>
        <taxon>unclassified sequences</taxon>
        <taxon>metagenomes</taxon>
        <taxon>organismal metagenomes</taxon>
    </lineage>
</organism>
<protein>
    <submittedName>
        <fullName evidence="2">Amino acid-binding ACT domain protein</fullName>
    </submittedName>
</protein>
<evidence type="ECO:0000259" key="1">
    <source>
        <dbReference type="PROSITE" id="PS51671"/>
    </source>
</evidence>
<dbReference type="SUPFAM" id="SSF55021">
    <property type="entry name" value="ACT-like"/>
    <property type="match status" value="1"/>
</dbReference>
<dbReference type="Gene3D" id="3.30.2130.10">
    <property type="entry name" value="VC0802-like"/>
    <property type="match status" value="1"/>
</dbReference>
<dbReference type="PANTHER" id="PTHR40099">
    <property type="entry name" value="ACETOLACTATE SYNTHASE, SMALL SUBUNIT"/>
    <property type="match status" value="1"/>
</dbReference>
<accession>K1SRD8</accession>
<dbReference type="Pfam" id="PF19571">
    <property type="entry name" value="ACT_8"/>
    <property type="match status" value="1"/>
</dbReference>
<name>K1SRD8_9ZZZZ</name>
<feature type="domain" description="ACT" evidence="1">
    <location>
        <begin position="3"/>
        <end position="73"/>
    </location>
</feature>
<proteinExistence type="predicted"/>
<comment type="caution">
    <text evidence="2">The sequence shown here is derived from an EMBL/GenBank/DDBJ whole genome shotgun (WGS) entry which is preliminary data.</text>
</comment>
<dbReference type="PANTHER" id="PTHR40099:SF1">
    <property type="entry name" value="ACETOLACTATE SYNTHASE, SMALL SUBUNIT"/>
    <property type="match status" value="1"/>
</dbReference>
<dbReference type="InterPro" id="IPR002912">
    <property type="entry name" value="ACT_dom"/>
</dbReference>
<dbReference type="PROSITE" id="PS51671">
    <property type="entry name" value="ACT"/>
    <property type="match status" value="1"/>
</dbReference>
<feature type="non-terminal residue" evidence="2">
    <location>
        <position position="1"/>
    </location>
</feature>
<gene>
    <name evidence="2" type="ORF">LEA_14094</name>
</gene>
<sequence>TEVVGISIPDVTGAFAKVVKLLSDAGENVEYAYAFLTPEEGHAYVIFRVDNNEKACEHLKENGVDVIEENSLL</sequence>
<evidence type="ECO:0000313" key="2">
    <source>
        <dbReference type="EMBL" id="EKC57979.1"/>
    </source>
</evidence>
<dbReference type="AlphaFoldDB" id="K1SRD8"/>
<dbReference type="CDD" id="cd04882">
    <property type="entry name" value="ACT_Bt0572_2"/>
    <property type="match status" value="1"/>
</dbReference>
<dbReference type="InterPro" id="IPR045865">
    <property type="entry name" value="ACT-like_dom_sf"/>
</dbReference>
<dbReference type="EMBL" id="AJWY01009571">
    <property type="protein sequence ID" value="EKC57979.1"/>
    <property type="molecule type" value="Genomic_DNA"/>
</dbReference>